<sequence>MHDAVTEWISNNREKLFQFVQHLIQIPTINPPGKQYAEMVEYLERKLQQIGLETEIVRVPDAMVEKQLGEAFLSFPRYNLIARWNAKAPKTVLFNSHYDVVPVSGKWKHDPFRGEIDDKWIYGRGSADMKGSLAASIFAVEALKTLKIDPLYNVHFALVADEEIGGELGSGFVVKNKLVEPDFVVVCEGGSAKKIGIGHNGILQLNIRVLGTSTHTAYQQKAVNSFLETVHLVEFLEGFFKKILADPKRGYVAPSKEKLKPIVNIGGVVSSGPGSKVNIVSSETTFTIDRRLTPSEKMDRVESEIREAIEKWAKKRGTKVKIEIIHKTEPCALGYNSSFTKSFKSAVEKIKGGKATFTVNRGATDMHFFVKANNCEAIGYGVDGKDIHAIDEKTSLEDLVETTQVYATFLSSPLS</sequence>
<comment type="pathway">
    <text evidence="3">Amino-acid biosynthesis; L-lysine biosynthesis via DAP pathway; LL-2,6-diaminopimelate from (S)-tetrahydrodipicolinate (succinylase route): step 3/3.</text>
</comment>
<protein>
    <recommendedName>
        <fullName evidence="6">Probable succinyl-diaminopimelate desuccinylase</fullName>
        <ecNumber evidence="5">3.5.1.18</ecNumber>
    </recommendedName>
</protein>
<dbReference type="RefSeq" id="WP_143958220.1">
    <property type="nucleotide sequence ID" value="NZ_CP037899.1"/>
</dbReference>
<evidence type="ECO:0000256" key="7">
    <source>
        <dbReference type="ARBA" id="ARBA00022723"/>
    </source>
</evidence>
<gene>
    <name evidence="13" type="ORF">kam1_565</name>
</gene>
<dbReference type="InterPro" id="IPR036264">
    <property type="entry name" value="Bact_exopeptidase_dim_dom"/>
</dbReference>
<dbReference type="GO" id="GO:0046872">
    <property type="term" value="F:metal ion binding"/>
    <property type="evidence" value="ECO:0007669"/>
    <property type="project" value="UniProtKB-KW"/>
</dbReference>
<evidence type="ECO:0000256" key="5">
    <source>
        <dbReference type="ARBA" id="ARBA00011921"/>
    </source>
</evidence>
<dbReference type="Gene3D" id="3.40.630.10">
    <property type="entry name" value="Zn peptidases"/>
    <property type="match status" value="2"/>
</dbReference>
<dbReference type="Proteomes" id="UP000315925">
    <property type="component" value="Chromosome"/>
</dbReference>
<dbReference type="InterPro" id="IPR050072">
    <property type="entry name" value="Peptidase_M20A"/>
</dbReference>
<evidence type="ECO:0000256" key="3">
    <source>
        <dbReference type="ARBA" id="ARBA00005130"/>
    </source>
</evidence>
<comment type="similarity">
    <text evidence="4">Belongs to the peptidase M20A family.</text>
</comment>
<comment type="cofactor">
    <cofactor evidence="1">
        <name>Co(2+)</name>
        <dbReference type="ChEBI" id="CHEBI:48828"/>
    </cofactor>
</comment>
<dbReference type="EC" id="3.5.1.18" evidence="5"/>
<dbReference type="PROSITE" id="PS00758">
    <property type="entry name" value="ARGE_DAPE_CPG2_1"/>
    <property type="match status" value="1"/>
</dbReference>
<evidence type="ECO:0000259" key="12">
    <source>
        <dbReference type="Pfam" id="PF07687"/>
    </source>
</evidence>
<dbReference type="PROSITE" id="PS00759">
    <property type="entry name" value="ARGE_DAPE_CPG2_2"/>
    <property type="match status" value="1"/>
</dbReference>
<dbReference type="Gene3D" id="3.30.70.360">
    <property type="match status" value="1"/>
</dbReference>
<dbReference type="Pfam" id="PF07687">
    <property type="entry name" value="M20_dimer"/>
    <property type="match status" value="1"/>
</dbReference>
<dbReference type="UniPathway" id="UPA00034">
    <property type="reaction ID" value="UER00021"/>
</dbReference>
<dbReference type="SUPFAM" id="SSF53187">
    <property type="entry name" value="Zn-dependent exopeptidases"/>
    <property type="match status" value="1"/>
</dbReference>
<evidence type="ECO:0000256" key="1">
    <source>
        <dbReference type="ARBA" id="ARBA00001941"/>
    </source>
</evidence>
<evidence type="ECO:0000256" key="11">
    <source>
        <dbReference type="ARBA" id="ARBA00051301"/>
    </source>
</evidence>
<comment type="catalytic activity">
    <reaction evidence="11">
        <text>N-succinyl-(2S,6S)-2,6-diaminopimelate + H2O = (2S,6S)-2,6-diaminopimelate + succinate</text>
        <dbReference type="Rhea" id="RHEA:22608"/>
        <dbReference type="ChEBI" id="CHEBI:15377"/>
        <dbReference type="ChEBI" id="CHEBI:30031"/>
        <dbReference type="ChEBI" id="CHEBI:57609"/>
        <dbReference type="ChEBI" id="CHEBI:58087"/>
        <dbReference type="EC" id="3.5.1.18"/>
    </reaction>
</comment>
<evidence type="ECO:0000256" key="4">
    <source>
        <dbReference type="ARBA" id="ARBA00006247"/>
    </source>
</evidence>
<keyword evidence="8 13" id="KW-0378">Hydrolase</keyword>
<evidence type="ECO:0000313" key="14">
    <source>
        <dbReference type="Proteomes" id="UP000315925"/>
    </source>
</evidence>
<accession>A0A516TKV9</accession>
<reference evidence="14" key="1">
    <citation type="submission" date="2019-03" db="EMBL/GenBank/DDBJ databases">
        <title>Complete genome of Methylacidiphilum kamchatkense Kam1.</title>
        <authorList>
            <person name="Kruse T."/>
            <person name="Murarilal Ratnadevi C."/>
            <person name="Erikstad H.-A."/>
            <person name="Birkeland N.-K."/>
        </authorList>
    </citation>
    <scope>NUCLEOTIDE SEQUENCE [LARGE SCALE GENOMIC DNA]</scope>
    <source>
        <strain evidence="14">kam1</strain>
    </source>
</reference>
<evidence type="ECO:0000256" key="9">
    <source>
        <dbReference type="ARBA" id="ARBA00022833"/>
    </source>
</evidence>
<evidence type="ECO:0000256" key="2">
    <source>
        <dbReference type="ARBA" id="ARBA00001947"/>
    </source>
</evidence>
<organism evidence="13 14">
    <name type="scientific">Methylacidiphilum kamchatkense Kam1</name>
    <dbReference type="NCBI Taxonomy" id="1202785"/>
    <lineage>
        <taxon>Bacteria</taxon>
        <taxon>Pseudomonadati</taxon>
        <taxon>Verrucomicrobiota</taxon>
        <taxon>Methylacidiphilae</taxon>
        <taxon>Methylacidiphilales</taxon>
        <taxon>Methylacidiphilaceae</taxon>
        <taxon>Methylacidiphilum (ex Ratnadevi et al. 2023)</taxon>
    </lineage>
</organism>
<comment type="cofactor">
    <cofactor evidence="2">
        <name>Zn(2+)</name>
        <dbReference type="ChEBI" id="CHEBI:29105"/>
    </cofactor>
</comment>
<dbReference type="InterPro" id="IPR010182">
    <property type="entry name" value="ArgE/DapE"/>
</dbReference>
<dbReference type="KEGG" id="mkc:kam1_565"/>
<dbReference type="InterPro" id="IPR002933">
    <property type="entry name" value="Peptidase_M20"/>
</dbReference>
<keyword evidence="9" id="KW-0862">Zinc</keyword>
<dbReference type="PANTHER" id="PTHR43808:SF32">
    <property type="entry name" value="ARGE_DAPE-RELATED DEACYLASE"/>
    <property type="match status" value="1"/>
</dbReference>
<dbReference type="Pfam" id="PF01546">
    <property type="entry name" value="Peptidase_M20"/>
    <property type="match status" value="1"/>
</dbReference>
<dbReference type="GO" id="GO:0009014">
    <property type="term" value="F:succinyl-diaminopimelate desuccinylase activity"/>
    <property type="evidence" value="ECO:0007669"/>
    <property type="project" value="UniProtKB-EC"/>
</dbReference>
<dbReference type="NCBIfam" id="TIGR01910">
    <property type="entry name" value="DapE-ArgE"/>
    <property type="match status" value="1"/>
</dbReference>
<evidence type="ECO:0000256" key="6">
    <source>
        <dbReference type="ARBA" id="ARBA00016853"/>
    </source>
</evidence>
<proteinExistence type="inferred from homology"/>
<evidence type="ECO:0000256" key="10">
    <source>
        <dbReference type="ARBA" id="ARBA00023285"/>
    </source>
</evidence>
<evidence type="ECO:0000256" key="8">
    <source>
        <dbReference type="ARBA" id="ARBA00022801"/>
    </source>
</evidence>
<dbReference type="EMBL" id="CP037899">
    <property type="protein sequence ID" value="QDQ41814.1"/>
    <property type="molecule type" value="Genomic_DNA"/>
</dbReference>
<dbReference type="PANTHER" id="PTHR43808">
    <property type="entry name" value="ACETYLORNITHINE DEACETYLASE"/>
    <property type="match status" value="1"/>
</dbReference>
<evidence type="ECO:0000313" key="13">
    <source>
        <dbReference type="EMBL" id="QDQ41814.1"/>
    </source>
</evidence>
<keyword evidence="7" id="KW-0479">Metal-binding</keyword>
<dbReference type="InterPro" id="IPR011650">
    <property type="entry name" value="Peptidase_M20_dimer"/>
</dbReference>
<name>A0A516TKV9_9BACT</name>
<dbReference type="AlphaFoldDB" id="A0A516TKV9"/>
<feature type="domain" description="Peptidase M20 dimerisation" evidence="12">
    <location>
        <begin position="197"/>
        <end position="314"/>
    </location>
</feature>
<keyword evidence="10" id="KW-0170">Cobalt</keyword>
<dbReference type="InterPro" id="IPR001261">
    <property type="entry name" value="ArgE/DapE_CS"/>
</dbReference>
<dbReference type="GO" id="GO:0009089">
    <property type="term" value="P:lysine biosynthetic process via diaminopimelate"/>
    <property type="evidence" value="ECO:0007669"/>
    <property type="project" value="UniProtKB-UniPathway"/>
</dbReference>
<dbReference type="SUPFAM" id="SSF55031">
    <property type="entry name" value="Bacterial exopeptidase dimerisation domain"/>
    <property type="match status" value="1"/>
</dbReference>